<evidence type="ECO:0000313" key="8">
    <source>
        <dbReference type="EMBL" id="MBB4930016.1"/>
    </source>
</evidence>
<evidence type="ECO:0000313" key="9">
    <source>
        <dbReference type="Proteomes" id="UP000523007"/>
    </source>
</evidence>
<dbReference type="Pfam" id="PF00254">
    <property type="entry name" value="FKBP_C"/>
    <property type="match status" value="1"/>
</dbReference>
<keyword evidence="2 4" id="KW-0697">Rotamase</keyword>
<feature type="domain" description="PPIase FKBP-type" evidence="7">
    <location>
        <begin position="208"/>
        <end position="299"/>
    </location>
</feature>
<dbReference type="RefSeq" id="WP_184574920.1">
    <property type="nucleotide sequence ID" value="NZ_JACHJT010000001.1"/>
</dbReference>
<evidence type="ECO:0000256" key="4">
    <source>
        <dbReference type="PROSITE-ProRule" id="PRU00277"/>
    </source>
</evidence>
<dbReference type="SUPFAM" id="SSF54534">
    <property type="entry name" value="FKBP-like"/>
    <property type="match status" value="1"/>
</dbReference>
<dbReference type="InterPro" id="IPR046357">
    <property type="entry name" value="PPIase_dom_sf"/>
</dbReference>
<dbReference type="GO" id="GO:0003755">
    <property type="term" value="F:peptidyl-prolyl cis-trans isomerase activity"/>
    <property type="evidence" value="ECO:0007669"/>
    <property type="project" value="UniProtKB-UniRule"/>
</dbReference>
<accession>A0A7W7W0W4</accession>
<evidence type="ECO:0000256" key="5">
    <source>
        <dbReference type="RuleBase" id="RU003915"/>
    </source>
</evidence>
<keyword evidence="9" id="KW-1185">Reference proteome</keyword>
<comment type="similarity">
    <text evidence="5">Belongs to the FKBP-type PPIase family.</text>
</comment>
<dbReference type="Gene3D" id="3.10.50.40">
    <property type="match status" value="1"/>
</dbReference>
<evidence type="ECO:0000256" key="6">
    <source>
        <dbReference type="SAM" id="MobiDB-lite"/>
    </source>
</evidence>
<dbReference type="InterPro" id="IPR001179">
    <property type="entry name" value="PPIase_FKBP_dom"/>
</dbReference>
<dbReference type="PROSITE" id="PS50059">
    <property type="entry name" value="FKBP_PPIASE"/>
    <property type="match status" value="1"/>
</dbReference>
<dbReference type="EMBL" id="JACHJT010000001">
    <property type="protein sequence ID" value="MBB4930016.1"/>
    <property type="molecule type" value="Genomic_DNA"/>
</dbReference>
<dbReference type="PROSITE" id="PS51257">
    <property type="entry name" value="PROKAR_LIPOPROTEIN"/>
    <property type="match status" value="1"/>
</dbReference>
<evidence type="ECO:0000256" key="2">
    <source>
        <dbReference type="ARBA" id="ARBA00023110"/>
    </source>
</evidence>
<protein>
    <recommendedName>
        <fullName evidence="5">Peptidyl-prolyl cis-trans isomerase</fullName>
        <ecNumber evidence="5">5.2.1.8</ecNumber>
    </recommendedName>
</protein>
<proteinExistence type="inferred from homology"/>
<keyword evidence="3 4" id="KW-0413">Isomerase</keyword>
<dbReference type="Proteomes" id="UP000523007">
    <property type="component" value="Unassembled WGS sequence"/>
</dbReference>
<dbReference type="AlphaFoldDB" id="A0A7W7W0W4"/>
<evidence type="ECO:0000259" key="7">
    <source>
        <dbReference type="PROSITE" id="PS50059"/>
    </source>
</evidence>
<dbReference type="PANTHER" id="PTHR10516:SF443">
    <property type="entry name" value="FK506-BINDING PROTEIN 59-RELATED"/>
    <property type="match status" value="1"/>
</dbReference>
<comment type="catalytic activity">
    <reaction evidence="1 4 5">
        <text>[protein]-peptidylproline (omega=180) = [protein]-peptidylproline (omega=0)</text>
        <dbReference type="Rhea" id="RHEA:16237"/>
        <dbReference type="Rhea" id="RHEA-COMP:10747"/>
        <dbReference type="Rhea" id="RHEA-COMP:10748"/>
        <dbReference type="ChEBI" id="CHEBI:83833"/>
        <dbReference type="ChEBI" id="CHEBI:83834"/>
        <dbReference type="EC" id="5.2.1.8"/>
    </reaction>
</comment>
<gene>
    <name evidence="8" type="ORF">F4561_000836</name>
</gene>
<dbReference type="InterPro" id="IPR050689">
    <property type="entry name" value="FKBP-type_PPIase"/>
</dbReference>
<evidence type="ECO:0000256" key="1">
    <source>
        <dbReference type="ARBA" id="ARBA00000971"/>
    </source>
</evidence>
<dbReference type="PANTHER" id="PTHR10516">
    <property type="entry name" value="PEPTIDYL-PROLYL CIS-TRANS ISOMERASE"/>
    <property type="match status" value="1"/>
</dbReference>
<reference evidence="8 9" key="1">
    <citation type="submission" date="2020-08" db="EMBL/GenBank/DDBJ databases">
        <title>Sequencing the genomes of 1000 actinobacteria strains.</title>
        <authorList>
            <person name="Klenk H.-P."/>
        </authorList>
    </citation>
    <scope>NUCLEOTIDE SEQUENCE [LARGE SCALE GENOMIC DNA]</scope>
    <source>
        <strain evidence="8 9">DSM 102030</strain>
    </source>
</reference>
<dbReference type="EC" id="5.2.1.8" evidence="5"/>
<sequence>MMRRTLLAGITALPLVVSCSPDVPQVSGEFGDPPTIEAPSTTPDEAAHEVAIDGDGPKIDEGSLIAVQLLTHPVAESGELEDPIASSFEQDSETLLTHSEFTELFPEDDGPDGLRVGSRVVNVLPAGETDGRGGDGTSNSALISVMDIVDAYPSDAEVSGTPDEDLALDNGVDLSDPSSPAPQDGAQPPEQTRALPLVKGDGPEIPEQGQLVVQFRGLTWEDGTVFDTTWQGGQPPIALPLGQDAMIDAWDTALPGHTVGSRLLLLVPPEEGYGPEGNPDVGISPNESLIYVIDILGVH</sequence>
<evidence type="ECO:0000256" key="3">
    <source>
        <dbReference type="ARBA" id="ARBA00023235"/>
    </source>
</evidence>
<organism evidence="8 9">
    <name type="scientific">Lipingzhangella halophila</name>
    <dbReference type="NCBI Taxonomy" id="1783352"/>
    <lineage>
        <taxon>Bacteria</taxon>
        <taxon>Bacillati</taxon>
        <taxon>Actinomycetota</taxon>
        <taxon>Actinomycetes</taxon>
        <taxon>Streptosporangiales</taxon>
        <taxon>Nocardiopsidaceae</taxon>
        <taxon>Lipingzhangella</taxon>
    </lineage>
</organism>
<comment type="caution">
    <text evidence="8">The sequence shown here is derived from an EMBL/GenBank/DDBJ whole genome shotgun (WGS) entry which is preliminary data.</text>
</comment>
<name>A0A7W7W0W4_9ACTN</name>
<feature type="region of interest" description="Disordered" evidence="6">
    <location>
        <begin position="154"/>
        <end position="203"/>
    </location>
</feature>